<proteinExistence type="predicted"/>
<sequence length="109" mass="12082">MMQTGPRKSLKEIKVPALADGKNKAEVFEAIHAFGRTNFSNSVYARGEGAWAGDRRDRVREMLESSGQRTLWSFLCARIVGTSVYPSVVKLDRWAVMPTGDGLPPLENV</sequence>
<organism evidence="1 2">
    <name type="scientific">Dermabacter hominis 1368</name>
    <dbReference type="NCBI Taxonomy" id="1450519"/>
    <lineage>
        <taxon>Bacteria</taxon>
        <taxon>Bacillati</taxon>
        <taxon>Actinomycetota</taxon>
        <taxon>Actinomycetes</taxon>
        <taxon>Micrococcales</taxon>
        <taxon>Dermabacteraceae</taxon>
        <taxon>Dermabacter</taxon>
    </lineage>
</organism>
<protein>
    <submittedName>
        <fullName evidence="1">Uncharacterized protein</fullName>
    </submittedName>
</protein>
<reference evidence="1 2" key="1">
    <citation type="submission" date="2014-01" db="EMBL/GenBank/DDBJ databases">
        <title>Draft genome sequence of the multidrug-resistant clinical isolate Dermabacter hominis 1368.</title>
        <authorList>
            <person name="Albersmeier A."/>
            <person name="Bomholt C."/>
            <person name="Glaub A."/>
            <person name="Ruckert C."/>
            <person name="Soriano F."/>
            <person name="Fernandez-Natal I."/>
            <person name="Tauch A."/>
        </authorList>
    </citation>
    <scope>NUCLEOTIDE SEQUENCE [LARGE SCALE GENOMIC DNA]</scope>
    <source>
        <strain evidence="1 2">1368</strain>
    </source>
</reference>
<comment type="caution">
    <text evidence="1">The sequence shown here is derived from an EMBL/GenBank/DDBJ whole genome shotgun (WGS) entry which is preliminary data.</text>
</comment>
<accession>A0ABR4SKQ6</accession>
<gene>
    <name evidence="1" type="ORF">DHOM_07345</name>
</gene>
<name>A0ABR4SKQ6_9MICO</name>
<dbReference type="Proteomes" id="UP000030182">
    <property type="component" value="Unassembled WGS sequence"/>
</dbReference>
<dbReference type="EMBL" id="JDRS01000009">
    <property type="protein sequence ID" value="KDS93208.1"/>
    <property type="molecule type" value="Genomic_DNA"/>
</dbReference>
<keyword evidence="2" id="KW-1185">Reference proteome</keyword>
<evidence type="ECO:0000313" key="2">
    <source>
        <dbReference type="Proteomes" id="UP000030182"/>
    </source>
</evidence>
<evidence type="ECO:0000313" key="1">
    <source>
        <dbReference type="EMBL" id="KDS93208.1"/>
    </source>
</evidence>
<dbReference type="RefSeq" id="WP_034373507.1">
    <property type="nucleotide sequence ID" value="NZ_KN323183.1"/>
</dbReference>